<evidence type="ECO:0000259" key="1">
    <source>
        <dbReference type="Pfam" id="PF08241"/>
    </source>
</evidence>
<dbReference type="Gene3D" id="3.40.50.150">
    <property type="entry name" value="Vaccinia Virus protein VP39"/>
    <property type="match status" value="1"/>
</dbReference>
<evidence type="ECO:0000313" key="2">
    <source>
        <dbReference type="EMBL" id="QHT81994.1"/>
    </source>
</evidence>
<dbReference type="InterPro" id="IPR029063">
    <property type="entry name" value="SAM-dependent_MTases_sf"/>
</dbReference>
<dbReference type="GO" id="GO:0008757">
    <property type="term" value="F:S-adenosylmethionine-dependent methyltransferase activity"/>
    <property type="evidence" value="ECO:0007669"/>
    <property type="project" value="InterPro"/>
</dbReference>
<dbReference type="InterPro" id="IPR013216">
    <property type="entry name" value="Methyltransf_11"/>
</dbReference>
<name>A0A6C0HNM5_9ZZZZ</name>
<feature type="domain" description="Methyltransferase type 11" evidence="1">
    <location>
        <begin position="73"/>
        <end position="163"/>
    </location>
</feature>
<protein>
    <recommendedName>
        <fullName evidence="1">Methyltransferase type 11 domain-containing protein</fullName>
    </recommendedName>
</protein>
<organism evidence="2">
    <name type="scientific">viral metagenome</name>
    <dbReference type="NCBI Taxonomy" id="1070528"/>
    <lineage>
        <taxon>unclassified sequences</taxon>
        <taxon>metagenomes</taxon>
        <taxon>organismal metagenomes</taxon>
    </lineage>
</organism>
<dbReference type="AlphaFoldDB" id="A0A6C0HNM5"/>
<proteinExistence type="predicted"/>
<reference evidence="2" key="1">
    <citation type="journal article" date="2020" name="Nature">
        <title>Giant virus diversity and host interactions through global metagenomics.</title>
        <authorList>
            <person name="Schulz F."/>
            <person name="Roux S."/>
            <person name="Paez-Espino D."/>
            <person name="Jungbluth S."/>
            <person name="Walsh D.A."/>
            <person name="Denef V.J."/>
            <person name="McMahon K.D."/>
            <person name="Konstantinidis K.T."/>
            <person name="Eloe-Fadrosh E.A."/>
            <person name="Kyrpides N.C."/>
            <person name="Woyke T."/>
        </authorList>
    </citation>
    <scope>NUCLEOTIDE SEQUENCE</scope>
    <source>
        <strain evidence="2">GVMAG-M-3300023184-160</strain>
    </source>
</reference>
<dbReference type="Pfam" id="PF08241">
    <property type="entry name" value="Methyltransf_11"/>
    <property type="match status" value="1"/>
</dbReference>
<sequence>MILFLLLVLLLLSYLFLQQQVEGFELGPYYNDAVFDSFYSYHFDEIFNTIPLYEEMILKVMPLLTQGSSMLWIGSRNGHGVQLLNDMGNTIGLDGSSAMVKMSRYKYPSATFMQGTYAQHTLFSPHRFTAVFCPFMELHRVADLDVFMRNVSDWLVHYGYLVLTRIDLSQFPTGLLADTPGTFQYKSEFKGNEWIETFTNASSKTRTNKQTLYPYTANDIAAFAKRYDLKQINQYAGSLVPLQVLVFQKK</sequence>
<dbReference type="SUPFAM" id="SSF53335">
    <property type="entry name" value="S-adenosyl-L-methionine-dependent methyltransferases"/>
    <property type="match status" value="1"/>
</dbReference>
<accession>A0A6C0HNM5</accession>
<dbReference type="EMBL" id="MN739993">
    <property type="protein sequence ID" value="QHT81994.1"/>
    <property type="molecule type" value="Genomic_DNA"/>
</dbReference>